<comment type="similarity">
    <text evidence="1">Belongs to the UPF0246 family.</text>
</comment>
<protein>
    <recommendedName>
        <fullName evidence="1">UPF0246 protein RGQ30_14300</fullName>
    </recommendedName>
</protein>
<evidence type="ECO:0000313" key="3">
    <source>
        <dbReference type="Proteomes" id="UP001329151"/>
    </source>
</evidence>
<sequence length="256" mass="28854">MLVVLSPAKSLDYETPLAVSSSTQPQFVEQAAQLVDILRPKSPADLSQLMSISDKLGVLNATRYTEWSPKFTKKNSRPALLAFNGDVYDGFDAKTLDEEGLAFAQKHVRILSGLYGILRPLDLMQPYRLEMGTKLPNPAGKDLYAYWKQTVAPALNKELGKKDPVLVNLASDEYFKSVDTKTLNARVVQPVFQDYKSGQYKIISFFAKKARGLMARYIVDQRITDVEQLKKFKVAGYAFAPKESTENTWVFRRKEA</sequence>
<dbReference type="AlphaFoldDB" id="A0AA86J2Q2"/>
<reference evidence="2 3" key="1">
    <citation type="submission" date="2023-10" db="EMBL/GenBank/DDBJ databases">
        <title>Complete Genome Sequence of Limnobacter thiooxidans CS-K2T, Isolated from freshwater lake sediments in Bavaria, Germany.</title>
        <authorList>
            <person name="Naruki M."/>
            <person name="Watanabe A."/>
            <person name="Warashina T."/>
            <person name="Morita T."/>
            <person name="Arakawa K."/>
        </authorList>
    </citation>
    <scope>NUCLEOTIDE SEQUENCE [LARGE SCALE GENOMIC DNA]</scope>
    <source>
        <strain evidence="2 3">CS-K2</strain>
    </source>
</reference>
<proteinExistence type="inferred from homology"/>
<dbReference type="Proteomes" id="UP001329151">
    <property type="component" value="Chromosome"/>
</dbReference>
<gene>
    <name evidence="2" type="primary">yaaA</name>
    <name evidence="2" type="ORF">RGQ30_14300</name>
</gene>
<evidence type="ECO:0000256" key="1">
    <source>
        <dbReference type="HAMAP-Rule" id="MF_00652"/>
    </source>
</evidence>
<dbReference type="RefSeq" id="WP_130556560.1">
    <property type="nucleotide sequence ID" value="NZ_AP028947.1"/>
</dbReference>
<dbReference type="PANTHER" id="PTHR30283">
    <property type="entry name" value="PEROXIDE STRESS RESPONSE PROTEIN YAAA"/>
    <property type="match status" value="1"/>
</dbReference>
<dbReference type="InterPro" id="IPR005583">
    <property type="entry name" value="YaaA"/>
</dbReference>
<dbReference type="GO" id="GO:0005829">
    <property type="term" value="C:cytosol"/>
    <property type="evidence" value="ECO:0007669"/>
    <property type="project" value="TreeGrafter"/>
</dbReference>
<name>A0AA86J2Q2_9BURK</name>
<dbReference type="HAMAP" id="MF_00652">
    <property type="entry name" value="UPF0246"/>
    <property type="match status" value="1"/>
</dbReference>
<evidence type="ECO:0000313" key="2">
    <source>
        <dbReference type="EMBL" id="BET25929.1"/>
    </source>
</evidence>
<organism evidence="2 3">
    <name type="scientific">Limnobacter thiooxidans</name>
    <dbReference type="NCBI Taxonomy" id="131080"/>
    <lineage>
        <taxon>Bacteria</taxon>
        <taxon>Pseudomonadati</taxon>
        <taxon>Pseudomonadota</taxon>
        <taxon>Betaproteobacteria</taxon>
        <taxon>Burkholderiales</taxon>
        <taxon>Burkholderiaceae</taxon>
        <taxon>Limnobacter</taxon>
    </lineage>
</organism>
<accession>A0AA86J2Q2</accession>
<dbReference type="KEGG" id="lto:RGQ30_14300"/>
<dbReference type="PANTHER" id="PTHR30283:SF4">
    <property type="entry name" value="PEROXIDE STRESS RESISTANCE PROTEIN YAAA"/>
    <property type="match status" value="1"/>
</dbReference>
<keyword evidence="3" id="KW-1185">Reference proteome</keyword>
<dbReference type="NCBIfam" id="NF002541">
    <property type="entry name" value="PRK02101.1-1"/>
    <property type="match status" value="1"/>
</dbReference>
<dbReference type="Pfam" id="PF03883">
    <property type="entry name" value="H2O2_YaaD"/>
    <property type="match status" value="1"/>
</dbReference>
<dbReference type="NCBIfam" id="NF002542">
    <property type="entry name" value="PRK02101.1-3"/>
    <property type="match status" value="1"/>
</dbReference>
<dbReference type="EMBL" id="AP028947">
    <property type="protein sequence ID" value="BET25929.1"/>
    <property type="molecule type" value="Genomic_DNA"/>
</dbReference>
<dbReference type="GO" id="GO:0033194">
    <property type="term" value="P:response to hydroperoxide"/>
    <property type="evidence" value="ECO:0007669"/>
    <property type="project" value="TreeGrafter"/>
</dbReference>